<dbReference type="Gene3D" id="1.10.10.10">
    <property type="entry name" value="Winged helix-like DNA-binding domain superfamily/Winged helix DNA-binding domain"/>
    <property type="match status" value="1"/>
</dbReference>
<keyword evidence="3" id="KW-0805">Transcription regulation</keyword>
<dbReference type="Pfam" id="PF12680">
    <property type="entry name" value="SnoaL_2"/>
    <property type="match status" value="1"/>
</dbReference>
<evidence type="ECO:0000256" key="2">
    <source>
        <dbReference type="ARBA" id="ARBA00011344"/>
    </source>
</evidence>
<sequence length="330" mass="36795">MATIIAVIAQWHARRVDFDALVAEHRRELYAHCYRMLGSAQDAEDAMQEALLGAWRGLARFEGRSSVRAWLYRICTNACLRFAERRPRRVSSVDFGPARVDVHELGEPVPGPVWLEPLAPETDPAERYLLRESVELAFVAAVQLLPGTQRAVLLLREVLGFSAAEVASILDTTPASVNSALQRARATVRARVGTSQGEELDALGEQGRRELVDAFLTAWERADTPALLDLLAEDAKFTMPPLPAWFDGKDNVARFLRERVFATPWRLVPLEVNAQPGFACYLRRAGDTGFRFAAIAALTLRAGRVAEINSFLDPDLRSRFGLPEEFRADR</sequence>
<dbReference type="STRING" id="211114.SAMN04489726_0902"/>
<evidence type="ECO:0000259" key="8">
    <source>
        <dbReference type="Pfam" id="PF12680"/>
    </source>
</evidence>
<evidence type="ECO:0000313" key="10">
    <source>
        <dbReference type="Proteomes" id="UP000183376"/>
    </source>
</evidence>
<dbReference type="SUPFAM" id="SSF54427">
    <property type="entry name" value="NTF2-like"/>
    <property type="match status" value="1"/>
</dbReference>
<evidence type="ECO:0000256" key="1">
    <source>
        <dbReference type="ARBA" id="ARBA00010641"/>
    </source>
</evidence>
<evidence type="ECO:0000256" key="4">
    <source>
        <dbReference type="ARBA" id="ARBA00023082"/>
    </source>
</evidence>
<dbReference type="InterPro" id="IPR036388">
    <property type="entry name" value="WH-like_DNA-bd_sf"/>
</dbReference>
<protein>
    <submittedName>
        <fullName evidence="9">RNA polymerase sigma-70 factor, ECF subfamily</fullName>
    </submittedName>
</protein>
<dbReference type="InterPro" id="IPR013249">
    <property type="entry name" value="RNA_pol_sigma70_r4_t2"/>
</dbReference>
<dbReference type="PANTHER" id="PTHR30173">
    <property type="entry name" value="SIGMA 19 FACTOR"/>
    <property type="match status" value="1"/>
</dbReference>
<feature type="domain" description="RNA polymerase sigma-70 region 2" evidence="6">
    <location>
        <begin position="21"/>
        <end position="86"/>
    </location>
</feature>
<evidence type="ECO:0000313" key="9">
    <source>
        <dbReference type="EMBL" id="SDM30716.1"/>
    </source>
</evidence>
<dbReference type="EMBL" id="LT629701">
    <property type="protein sequence ID" value="SDM30716.1"/>
    <property type="molecule type" value="Genomic_DNA"/>
</dbReference>
<evidence type="ECO:0000256" key="3">
    <source>
        <dbReference type="ARBA" id="ARBA00023015"/>
    </source>
</evidence>
<dbReference type="Pfam" id="PF08281">
    <property type="entry name" value="Sigma70_r4_2"/>
    <property type="match status" value="1"/>
</dbReference>
<dbReference type="SUPFAM" id="SSF88946">
    <property type="entry name" value="Sigma2 domain of RNA polymerase sigma factors"/>
    <property type="match status" value="1"/>
</dbReference>
<dbReference type="GO" id="GO:0003677">
    <property type="term" value="F:DNA binding"/>
    <property type="evidence" value="ECO:0007669"/>
    <property type="project" value="InterPro"/>
</dbReference>
<dbReference type="Proteomes" id="UP000183376">
    <property type="component" value="Chromosome I"/>
</dbReference>
<dbReference type="PANTHER" id="PTHR30173:SF36">
    <property type="entry name" value="ECF RNA POLYMERASE SIGMA FACTOR SIGJ"/>
    <property type="match status" value="1"/>
</dbReference>
<dbReference type="InterPro" id="IPR013325">
    <property type="entry name" value="RNA_pol_sigma_r2"/>
</dbReference>
<dbReference type="AlphaFoldDB" id="A0A1G9S5F4"/>
<dbReference type="SUPFAM" id="SSF88659">
    <property type="entry name" value="Sigma3 and sigma4 domains of RNA polymerase sigma factors"/>
    <property type="match status" value="1"/>
</dbReference>
<organism evidence="9 10">
    <name type="scientific">Allokutzneria albata</name>
    <name type="common">Kibdelosporangium albatum</name>
    <dbReference type="NCBI Taxonomy" id="211114"/>
    <lineage>
        <taxon>Bacteria</taxon>
        <taxon>Bacillati</taxon>
        <taxon>Actinomycetota</taxon>
        <taxon>Actinomycetes</taxon>
        <taxon>Pseudonocardiales</taxon>
        <taxon>Pseudonocardiaceae</taxon>
        <taxon>Allokutzneria</taxon>
    </lineage>
</organism>
<accession>A0A1G9S5F4</accession>
<evidence type="ECO:0000259" key="7">
    <source>
        <dbReference type="Pfam" id="PF08281"/>
    </source>
</evidence>
<keyword evidence="4" id="KW-0731">Sigma factor</keyword>
<dbReference type="GO" id="GO:0006352">
    <property type="term" value="P:DNA-templated transcription initiation"/>
    <property type="evidence" value="ECO:0007669"/>
    <property type="project" value="InterPro"/>
</dbReference>
<comment type="subunit">
    <text evidence="2">Interacts transiently with the RNA polymerase catalytic core formed by RpoA, RpoB, RpoC and RpoZ (2 alpha, 1 beta, 1 beta' and 1 omega subunit) to form the RNA polymerase holoenzyme that can initiate transcription.</text>
</comment>
<dbReference type="NCBIfam" id="NF006089">
    <property type="entry name" value="PRK08241.1"/>
    <property type="match status" value="1"/>
</dbReference>
<dbReference type="InterPro" id="IPR014284">
    <property type="entry name" value="RNA_pol_sigma-70_dom"/>
</dbReference>
<comment type="similarity">
    <text evidence="1">Belongs to the sigma-70 factor family. ECF subfamily.</text>
</comment>
<dbReference type="InterPro" id="IPR032710">
    <property type="entry name" value="NTF2-like_dom_sf"/>
</dbReference>
<dbReference type="NCBIfam" id="TIGR02960">
    <property type="entry name" value="SigX5"/>
    <property type="match status" value="1"/>
</dbReference>
<name>A0A1G9S5F4_ALLAB</name>
<dbReference type="GO" id="GO:0016987">
    <property type="term" value="F:sigma factor activity"/>
    <property type="evidence" value="ECO:0007669"/>
    <property type="project" value="UniProtKB-KW"/>
</dbReference>
<dbReference type="InterPro" id="IPR007627">
    <property type="entry name" value="RNA_pol_sigma70_r2"/>
</dbReference>
<evidence type="ECO:0000259" key="6">
    <source>
        <dbReference type="Pfam" id="PF04542"/>
    </source>
</evidence>
<proteinExistence type="inferred from homology"/>
<dbReference type="Pfam" id="PF04542">
    <property type="entry name" value="Sigma70_r2"/>
    <property type="match status" value="1"/>
</dbReference>
<dbReference type="Gene3D" id="3.10.450.50">
    <property type="match status" value="1"/>
</dbReference>
<evidence type="ECO:0000256" key="5">
    <source>
        <dbReference type="ARBA" id="ARBA00023163"/>
    </source>
</evidence>
<dbReference type="InterPro" id="IPR037401">
    <property type="entry name" value="SnoaL-like"/>
</dbReference>
<keyword evidence="5" id="KW-0804">Transcription</keyword>
<keyword evidence="10" id="KW-1185">Reference proteome</keyword>
<feature type="domain" description="RNA polymerase sigma factor 70 region 4 type 2" evidence="7">
    <location>
        <begin position="137"/>
        <end position="187"/>
    </location>
</feature>
<dbReference type="NCBIfam" id="TIGR02937">
    <property type="entry name" value="sigma70-ECF"/>
    <property type="match status" value="1"/>
</dbReference>
<dbReference type="InterPro" id="IPR013324">
    <property type="entry name" value="RNA_pol_sigma_r3/r4-like"/>
</dbReference>
<dbReference type="CDD" id="cd06171">
    <property type="entry name" value="Sigma70_r4"/>
    <property type="match status" value="1"/>
</dbReference>
<dbReference type="Gene3D" id="1.10.1740.10">
    <property type="match status" value="1"/>
</dbReference>
<dbReference type="eggNOG" id="COG1595">
    <property type="taxonomic scope" value="Bacteria"/>
</dbReference>
<dbReference type="InterPro" id="IPR014305">
    <property type="entry name" value="RNA_pol_sigma-G_actinobac"/>
</dbReference>
<reference evidence="9 10" key="1">
    <citation type="submission" date="2016-10" db="EMBL/GenBank/DDBJ databases">
        <authorList>
            <person name="de Groot N.N."/>
        </authorList>
    </citation>
    <scope>NUCLEOTIDE SEQUENCE [LARGE SCALE GENOMIC DNA]</scope>
    <source>
        <strain evidence="9 10">DSM 44149</strain>
    </source>
</reference>
<feature type="domain" description="SnoaL-like" evidence="8">
    <location>
        <begin position="212"/>
        <end position="308"/>
    </location>
</feature>
<gene>
    <name evidence="9" type="ORF">SAMN04489726_0902</name>
</gene>
<dbReference type="InterPro" id="IPR052704">
    <property type="entry name" value="ECF_Sigma-70_Domain"/>
</dbReference>